<dbReference type="AlphaFoldDB" id="A0A6P8BE09"/>
<dbReference type="PROSITE" id="PS51175">
    <property type="entry name" value="CBM6"/>
    <property type="match status" value="1"/>
</dbReference>
<keyword evidence="5" id="KW-1185">Reference proteome</keyword>
<dbReference type="RefSeq" id="XP_030985473.1">
    <property type="nucleotide sequence ID" value="XM_031122733.1"/>
</dbReference>
<evidence type="ECO:0000259" key="4">
    <source>
        <dbReference type="PROSITE" id="PS51175"/>
    </source>
</evidence>
<dbReference type="SUPFAM" id="SSF49785">
    <property type="entry name" value="Galactose-binding domain-like"/>
    <property type="match status" value="1"/>
</dbReference>
<evidence type="ECO:0000256" key="2">
    <source>
        <dbReference type="ARBA" id="ARBA00023277"/>
    </source>
</evidence>
<feature type="domain" description="CBM6" evidence="4">
    <location>
        <begin position="20"/>
        <end position="159"/>
    </location>
</feature>
<dbReference type="PANTHER" id="PTHR43772:SF2">
    <property type="entry name" value="PUTATIVE (AFU_ORTHOLOGUE AFUA_2G04480)-RELATED"/>
    <property type="match status" value="1"/>
</dbReference>
<dbReference type="InterPro" id="IPR005084">
    <property type="entry name" value="CBM6"/>
</dbReference>
<feature type="compositionally biased region" description="Low complexity" evidence="3">
    <location>
        <begin position="174"/>
        <end position="189"/>
    </location>
</feature>
<dbReference type="CDD" id="cd04084">
    <property type="entry name" value="CBM6_xylanase-like"/>
    <property type="match status" value="1"/>
</dbReference>
<dbReference type="KEGG" id="pgri:PgNI_02672"/>
<dbReference type="Gene3D" id="2.60.120.260">
    <property type="entry name" value="Galactose-binding domain-like"/>
    <property type="match status" value="1"/>
</dbReference>
<dbReference type="PANTHER" id="PTHR43772">
    <property type="entry name" value="ENDO-1,4-BETA-XYLANASE"/>
    <property type="match status" value="1"/>
</dbReference>
<dbReference type="SUPFAM" id="SSF75005">
    <property type="entry name" value="Arabinanase/levansucrase/invertase"/>
    <property type="match status" value="1"/>
</dbReference>
<proteinExistence type="predicted"/>
<name>A0A6P8BE09_PYRGI</name>
<reference evidence="6" key="2">
    <citation type="submission" date="2019-10" db="EMBL/GenBank/DDBJ databases">
        <authorList>
            <consortium name="NCBI Genome Project"/>
        </authorList>
    </citation>
    <scope>NUCLEOTIDE SEQUENCE</scope>
    <source>
        <strain evidence="6">NI907</strain>
    </source>
</reference>
<evidence type="ECO:0000256" key="1">
    <source>
        <dbReference type="ARBA" id="ARBA00022729"/>
    </source>
</evidence>
<evidence type="ECO:0000256" key="3">
    <source>
        <dbReference type="SAM" id="MobiDB-lite"/>
    </source>
</evidence>
<accession>A0A6P8BE09</accession>
<dbReference type="InterPro" id="IPR052176">
    <property type="entry name" value="Glycosyl_Hydrlase_43_Enz"/>
</dbReference>
<gene>
    <name evidence="6" type="ORF">PgNI_02672</name>
</gene>
<keyword evidence="2" id="KW-0119">Carbohydrate metabolism</keyword>
<dbReference type="GeneID" id="41957644"/>
<dbReference type="SMART" id="SM00606">
    <property type="entry name" value="CBD_IV"/>
    <property type="match status" value="1"/>
</dbReference>
<dbReference type="Pfam" id="PF03422">
    <property type="entry name" value="CBM_6"/>
    <property type="match status" value="1"/>
</dbReference>
<sequence>MPSQGKSFTNHPGIIDFMGSSYFFYHNGALAGGSGYQRSVAVEKFNYNADGTIPTIQMTTAGPPQVGTLNPYAVAFGAGPKTFRARVASANSGGKVELRLGSNSGTLIGSCTVAGTGSWQTWTTVACPVNGATNTQDLLLRFTGNGSDNLFNFNWWQLNSASGSPPEVTTPGVPATTTRPLTTTSNPSPQCAQLYG</sequence>
<feature type="region of interest" description="Disordered" evidence="3">
    <location>
        <begin position="162"/>
        <end position="196"/>
    </location>
</feature>
<dbReference type="InterPro" id="IPR006584">
    <property type="entry name" value="Cellulose-bd_IV"/>
</dbReference>
<organism evidence="5 6">
    <name type="scientific">Pyricularia grisea</name>
    <name type="common">Crabgrass-specific blast fungus</name>
    <name type="synonym">Magnaporthe grisea</name>
    <dbReference type="NCBI Taxonomy" id="148305"/>
    <lineage>
        <taxon>Eukaryota</taxon>
        <taxon>Fungi</taxon>
        <taxon>Dikarya</taxon>
        <taxon>Ascomycota</taxon>
        <taxon>Pezizomycotina</taxon>
        <taxon>Sordariomycetes</taxon>
        <taxon>Sordariomycetidae</taxon>
        <taxon>Magnaporthales</taxon>
        <taxon>Pyriculariaceae</taxon>
        <taxon>Pyricularia</taxon>
    </lineage>
</organism>
<evidence type="ECO:0000313" key="5">
    <source>
        <dbReference type="Proteomes" id="UP000515153"/>
    </source>
</evidence>
<keyword evidence="1" id="KW-0732">Signal</keyword>
<dbReference type="InterPro" id="IPR008979">
    <property type="entry name" value="Galactose-bd-like_sf"/>
</dbReference>
<dbReference type="GO" id="GO:0030246">
    <property type="term" value="F:carbohydrate binding"/>
    <property type="evidence" value="ECO:0007669"/>
    <property type="project" value="InterPro"/>
</dbReference>
<dbReference type="Proteomes" id="UP000515153">
    <property type="component" value="Unplaced"/>
</dbReference>
<reference evidence="6" key="3">
    <citation type="submission" date="2025-08" db="UniProtKB">
        <authorList>
            <consortium name="RefSeq"/>
        </authorList>
    </citation>
    <scope>IDENTIFICATION</scope>
    <source>
        <strain evidence="6">NI907</strain>
    </source>
</reference>
<reference evidence="6" key="1">
    <citation type="journal article" date="2019" name="Mol. Biol. Evol.">
        <title>Blast fungal genomes show frequent chromosomal changes, gene gains and losses, and effector gene turnover.</title>
        <authorList>
            <person name="Gomez Luciano L.B."/>
            <person name="Jason Tsai I."/>
            <person name="Chuma I."/>
            <person name="Tosa Y."/>
            <person name="Chen Y.H."/>
            <person name="Li J.Y."/>
            <person name="Li M.Y."/>
            <person name="Jade Lu M.Y."/>
            <person name="Nakayashiki H."/>
            <person name="Li W.H."/>
        </authorList>
    </citation>
    <scope>NUCLEOTIDE SEQUENCE</scope>
    <source>
        <strain evidence="6">NI907</strain>
    </source>
</reference>
<evidence type="ECO:0000313" key="6">
    <source>
        <dbReference type="RefSeq" id="XP_030985473.1"/>
    </source>
</evidence>
<dbReference type="InterPro" id="IPR023296">
    <property type="entry name" value="Glyco_hydro_beta-prop_sf"/>
</dbReference>
<protein>
    <recommendedName>
        <fullName evidence="4">CBM6 domain-containing protein</fullName>
    </recommendedName>
</protein>